<accession>A0A100VKL8</accession>
<dbReference type="InterPro" id="IPR051531">
    <property type="entry name" value="N-acetyltransferase"/>
</dbReference>
<reference evidence="5 6" key="1">
    <citation type="journal article" date="2016" name="Genome Announc.">
        <title>Draft Genome Sequence of Paenibacillus amylolyticus Heshi-A3, Isolated from Fermented Rice Bran in a Japanese Fermented Seafood Dish.</title>
        <authorList>
            <person name="Akuzawa S."/>
            <person name="Nagaoka J."/>
            <person name="Kanekatsu M."/>
            <person name="Kubota E."/>
            <person name="Ohtake R."/>
            <person name="Suzuki T."/>
            <person name="Kanesaki Y."/>
        </authorList>
    </citation>
    <scope>NUCLEOTIDE SEQUENCE [LARGE SCALE GENOMIC DNA]</scope>
    <source>
        <strain evidence="5 6">Heshi-A3</strain>
    </source>
</reference>
<dbReference type="InterPro" id="IPR000182">
    <property type="entry name" value="GNAT_dom"/>
</dbReference>
<name>A0A100VKL8_PAEAM</name>
<dbReference type="EMBL" id="BCNV01000001">
    <property type="protein sequence ID" value="GAS81580.1"/>
    <property type="molecule type" value="Genomic_DNA"/>
</dbReference>
<dbReference type="InterPro" id="IPR016181">
    <property type="entry name" value="Acyl_CoA_acyltransferase"/>
</dbReference>
<dbReference type="GO" id="GO:0005737">
    <property type="term" value="C:cytoplasm"/>
    <property type="evidence" value="ECO:0007669"/>
    <property type="project" value="TreeGrafter"/>
</dbReference>
<dbReference type="Pfam" id="PF13302">
    <property type="entry name" value="Acetyltransf_3"/>
    <property type="match status" value="1"/>
</dbReference>
<evidence type="ECO:0000256" key="2">
    <source>
        <dbReference type="ARBA" id="ARBA00023315"/>
    </source>
</evidence>
<dbReference type="RefSeq" id="WP_062834268.1">
    <property type="nucleotide sequence ID" value="NZ_BCNV01000001.1"/>
</dbReference>
<proteinExistence type="inferred from homology"/>
<comment type="similarity">
    <text evidence="3">Belongs to the acetyltransferase family. RimJ subfamily.</text>
</comment>
<evidence type="ECO:0000256" key="1">
    <source>
        <dbReference type="ARBA" id="ARBA00022679"/>
    </source>
</evidence>
<dbReference type="PROSITE" id="PS51186">
    <property type="entry name" value="GNAT"/>
    <property type="match status" value="1"/>
</dbReference>
<sequence>MKYSAERIYVRFWNVEDASLLLDLQVRNRAEIEKISASNRDETFYSLEGQRSLIESWNKKREEGKRYSFGIFLHTTNQLVGEISLFEIILDSTPKWIAGYVTDILHQGKGYMSEALQCVLEFAKQETEITRIEAGAVPDNIGSIRVLQKAGFKENGSQLVPIQGTMKEHTMFAVDLL</sequence>
<feature type="domain" description="N-acetyltransferase" evidence="4">
    <location>
        <begin position="30"/>
        <end position="177"/>
    </location>
</feature>
<evidence type="ECO:0000313" key="5">
    <source>
        <dbReference type="EMBL" id="GAS81580.1"/>
    </source>
</evidence>
<dbReference type="Gene3D" id="3.40.630.30">
    <property type="match status" value="1"/>
</dbReference>
<dbReference type="PANTHER" id="PTHR43792:SF8">
    <property type="entry name" value="[RIBOSOMAL PROTEIN US5]-ALANINE N-ACETYLTRANSFERASE"/>
    <property type="match status" value="1"/>
</dbReference>
<reference evidence="6" key="2">
    <citation type="submission" date="2016-01" db="EMBL/GenBank/DDBJ databases">
        <title>Draft Genome Sequence of Paenibacillus amylolyticus Heshi-A3 that Was Isolated from Fermented Rice Bran with Aging Salted Mackerel, Which Was Named Heshiko as Traditional Fermented Seafood in Japan.</title>
        <authorList>
            <person name="Akuzawa S."/>
            <person name="Nakagawa J."/>
            <person name="Kanekatsu T."/>
            <person name="Kubota E."/>
            <person name="Ohtake R."/>
            <person name="Suzuki T."/>
            <person name="Kanesaki Y."/>
        </authorList>
    </citation>
    <scope>NUCLEOTIDE SEQUENCE [LARGE SCALE GENOMIC DNA]</scope>
    <source>
        <strain evidence="6">Heshi-A3</strain>
    </source>
</reference>
<evidence type="ECO:0000313" key="6">
    <source>
        <dbReference type="Proteomes" id="UP000069697"/>
    </source>
</evidence>
<dbReference type="GO" id="GO:0008999">
    <property type="term" value="F:protein-N-terminal-alanine acetyltransferase activity"/>
    <property type="evidence" value="ECO:0007669"/>
    <property type="project" value="TreeGrafter"/>
</dbReference>
<dbReference type="Proteomes" id="UP000069697">
    <property type="component" value="Unassembled WGS sequence"/>
</dbReference>
<gene>
    <name evidence="5" type="ORF">PAHA3_1654</name>
</gene>
<keyword evidence="2" id="KW-0012">Acyltransferase</keyword>
<keyword evidence="1" id="KW-0808">Transferase</keyword>
<protein>
    <submittedName>
        <fullName evidence="5">YjcK</fullName>
    </submittedName>
</protein>
<dbReference type="AlphaFoldDB" id="A0A100VKL8"/>
<evidence type="ECO:0000259" key="4">
    <source>
        <dbReference type="PROSITE" id="PS51186"/>
    </source>
</evidence>
<dbReference type="PANTHER" id="PTHR43792">
    <property type="entry name" value="GNAT FAMILY, PUTATIVE (AFU_ORTHOLOGUE AFUA_3G00765)-RELATED-RELATED"/>
    <property type="match status" value="1"/>
</dbReference>
<evidence type="ECO:0000256" key="3">
    <source>
        <dbReference type="ARBA" id="ARBA00038502"/>
    </source>
</evidence>
<organism evidence="5 6">
    <name type="scientific">Paenibacillus amylolyticus</name>
    <dbReference type="NCBI Taxonomy" id="1451"/>
    <lineage>
        <taxon>Bacteria</taxon>
        <taxon>Bacillati</taxon>
        <taxon>Bacillota</taxon>
        <taxon>Bacilli</taxon>
        <taxon>Bacillales</taxon>
        <taxon>Paenibacillaceae</taxon>
        <taxon>Paenibacillus</taxon>
    </lineage>
</organism>
<comment type="caution">
    <text evidence="5">The sequence shown here is derived from an EMBL/GenBank/DDBJ whole genome shotgun (WGS) entry which is preliminary data.</text>
</comment>
<dbReference type="SUPFAM" id="SSF55729">
    <property type="entry name" value="Acyl-CoA N-acyltransferases (Nat)"/>
    <property type="match status" value="1"/>
</dbReference>